<keyword evidence="3" id="KW-0964">Secreted</keyword>
<evidence type="ECO:0000256" key="1">
    <source>
        <dbReference type="ARBA" id="ARBA00004541"/>
    </source>
</evidence>
<dbReference type="GO" id="GO:2000008">
    <property type="term" value="P:regulation of protein localization to cell surface"/>
    <property type="evidence" value="ECO:0007669"/>
    <property type="project" value="UniProtKB-ARBA"/>
</dbReference>
<dbReference type="GO" id="GO:0005576">
    <property type="term" value="C:extracellular region"/>
    <property type="evidence" value="ECO:0007669"/>
    <property type="project" value="UniProtKB-SubCell"/>
</dbReference>
<dbReference type="AlphaFoldDB" id="A0A5K0XI07"/>
<comment type="similarity">
    <text evidence="8">Belongs to the plant egg cell-secreted peptide family.</text>
</comment>
<feature type="chain" id="PRO_5023842166" description="Prolamin-like domain-containing protein" evidence="9">
    <location>
        <begin position="23"/>
        <end position="128"/>
    </location>
</feature>
<comment type="function">
    <text evidence="7">Involved in the regulation of gamete interactions during the double fertilization and to prevent multiple-pollen tube attraction; mediates the redistribution of the gamete fusogen HAP2/GCS1 to the cell surface after secretion upon sperm arrival.</text>
</comment>
<evidence type="ECO:0000256" key="9">
    <source>
        <dbReference type="SAM" id="SignalP"/>
    </source>
</evidence>
<dbReference type="Pfam" id="PF05617">
    <property type="entry name" value="Prolamin_like"/>
    <property type="match status" value="1"/>
</dbReference>
<feature type="domain" description="Prolamin-like" evidence="10">
    <location>
        <begin position="42"/>
        <end position="105"/>
    </location>
</feature>
<name>A0A5K0XI07_9MAGN</name>
<feature type="signal peptide" evidence="9">
    <location>
        <begin position="1"/>
        <end position="22"/>
    </location>
</feature>
<organism evidence="11">
    <name type="scientific">Nymphaea colorata</name>
    <name type="common">pocket water lily</name>
    <dbReference type="NCBI Taxonomy" id="210225"/>
    <lineage>
        <taxon>Eukaryota</taxon>
        <taxon>Viridiplantae</taxon>
        <taxon>Streptophyta</taxon>
        <taxon>Embryophyta</taxon>
        <taxon>Tracheophyta</taxon>
        <taxon>Spermatophyta</taxon>
        <taxon>Magnoliopsida</taxon>
        <taxon>Nymphaeales</taxon>
        <taxon>Nymphaeaceae</taxon>
        <taxon>Nymphaea</taxon>
    </lineage>
</organism>
<evidence type="ECO:0000256" key="6">
    <source>
        <dbReference type="ARBA" id="ARBA00023329"/>
    </source>
</evidence>
<evidence type="ECO:0000256" key="7">
    <source>
        <dbReference type="ARBA" id="ARBA00034457"/>
    </source>
</evidence>
<evidence type="ECO:0000259" key="10">
    <source>
        <dbReference type="Pfam" id="PF05617"/>
    </source>
</evidence>
<evidence type="ECO:0000256" key="8">
    <source>
        <dbReference type="ARBA" id="ARBA00034484"/>
    </source>
</evidence>
<evidence type="ECO:0000313" key="11">
    <source>
        <dbReference type="EMBL" id="VVV64302.1"/>
    </source>
</evidence>
<reference evidence="11" key="1">
    <citation type="submission" date="2019-09" db="EMBL/GenBank/DDBJ databases">
        <authorList>
            <person name="Zhang L."/>
        </authorList>
    </citation>
    <scope>NUCLEOTIDE SEQUENCE</scope>
</reference>
<evidence type="ECO:0000256" key="5">
    <source>
        <dbReference type="ARBA" id="ARBA00023279"/>
    </source>
</evidence>
<dbReference type="PANTHER" id="PTHR35293:SF10">
    <property type="entry name" value="EGG CELL-SECRETED PROTEIN 1.2-RELATED"/>
    <property type="match status" value="1"/>
</dbReference>
<comment type="subcellular location">
    <subcellularLocation>
        <location evidence="1">Cytoplasmic vesicle</location>
    </subcellularLocation>
    <subcellularLocation>
        <location evidence="2">Secreted</location>
    </subcellularLocation>
</comment>
<dbReference type="InterPro" id="IPR008502">
    <property type="entry name" value="Prolamin-like"/>
</dbReference>
<dbReference type="OMA" id="SCSNEIM"/>
<accession>A0A5K0XI07</accession>
<dbReference type="GO" id="GO:0031410">
    <property type="term" value="C:cytoplasmic vesicle"/>
    <property type="evidence" value="ECO:0007669"/>
    <property type="project" value="UniProtKB-SubCell"/>
</dbReference>
<sequence>MASITKMAIFMLLVGLLLPASGRQLPFQAAVATIEGGGGLMQCWEALWELRSCSAEIILFFLNGESYLGMGCCGAIRMITYNCWPSMLSSLGFTAEEGDILKGYCGAIVATPPESGDGGAVPPVGPMI</sequence>
<protein>
    <recommendedName>
        <fullName evidence="10">Prolamin-like domain-containing protein</fullName>
    </recommendedName>
</protein>
<keyword evidence="5" id="KW-0278">Fertilization</keyword>
<dbReference type="PANTHER" id="PTHR35293">
    <property type="entry name" value="EGG CELL-SECRETED PROTEIN 1.5"/>
    <property type="match status" value="1"/>
</dbReference>
<evidence type="ECO:0000256" key="3">
    <source>
        <dbReference type="ARBA" id="ARBA00022525"/>
    </source>
</evidence>
<gene>
    <name evidence="11" type="ORF">NYM_LOCUS6345</name>
</gene>
<keyword evidence="6" id="KW-0968">Cytoplasmic vesicle</keyword>
<dbReference type="GO" id="GO:0080155">
    <property type="term" value="P:regulation of double fertilization forming a zygote and endosperm"/>
    <property type="evidence" value="ECO:0007669"/>
    <property type="project" value="UniProtKB-ARBA"/>
</dbReference>
<evidence type="ECO:0000256" key="2">
    <source>
        <dbReference type="ARBA" id="ARBA00004613"/>
    </source>
</evidence>
<keyword evidence="4 9" id="KW-0732">Signal</keyword>
<proteinExistence type="inferred from homology"/>
<dbReference type="EMBL" id="LR721776">
    <property type="protein sequence ID" value="VVV64302.1"/>
    <property type="molecule type" value="Genomic_DNA"/>
</dbReference>
<dbReference type="OrthoDB" id="782765at2759"/>
<dbReference type="GO" id="GO:0009567">
    <property type="term" value="P:double fertilization forming a zygote and endosperm"/>
    <property type="evidence" value="ECO:0007669"/>
    <property type="project" value="InterPro"/>
</dbReference>
<dbReference type="InterPro" id="IPR044711">
    <property type="entry name" value="EC11-15"/>
</dbReference>
<dbReference type="Gramene" id="NC11G0118510.1">
    <property type="protein sequence ID" value="NC11G0118510.1:cds"/>
    <property type="gene ID" value="NC11G0118510"/>
</dbReference>
<evidence type="ECO:0000256" key="4">
    <source>
        <dbReference type="ARBA" id="ARBA00022729"/>
    </source>
</evidence>